<dbReference type="OrthoDB" id="10431124at2759"/>
<reference evidence="3" key="1">
    <citation type="submission" date="2019-07" db="EMBL/GenBank/DDBJ databases">
        <title>De Novo Assembly of kiwifruit Actinidia rufa.</title>
        <authorList>
            <person name="Sugita-Konishi S."/>
            <person name="Sato K."/>
            <person name="Mori E."/>
            <person name="Abe Y."/>
            <person name="Kisaki G."/>
            <person name="Hamano K."/>
            <person name="Suezawa K."/>
            <person name="Otani M."/>
            <person name="Fukuda T."/>
            <person name="Manabe T."/>
            <person name="Gomi K."/>
            <person name="Tabuchi M."/>
            <person name="Akimitsu K."/>
            <person name="Kataoka I."/>
        </authorList>
    </citation>
    <scope>NUCLEOTIDE SEQUENCE [LARGE SCALE GENOMIC DNA]</scope>
    <source>
        <strain evidence="3">cv. Fuchu</strain>
    </source>
</reference>
<feature type="compositionally biased region" description="Pro residues" evidence="1">
    <location>
        <begin position="48"/>
        <end position="72"/>
    </location>
</feature>
<feature type="region of interest" description="Disordered" evidence="1">
    <location>
        <begin position="1"/>
        <end position="110"/>
    </location>
</feature>
<keyword evidence="3" id="KW-1185">Reference proteome</keyword>
<dbReference type="Proteomes" id="UP000585474">
    <property type="component" value="Unassembled WGS sequence"/>
</dbReference>
<dbReference type="AlphaFoldDB" id="A0A7J0DQ78"/>
<evidence type="ECO:0000313" key="2">
    <source>
        <dbReference type="EMBL" id="GFS38899.1"/>
    </source>
</evidence>
<gene>
    <name evidence="2" type="ORF">Acr_00g0060050</name>
</gene>
<protein>
    <recommendedName>
        <fullName evidence="4">PLAC8 family protein</fullName>
    </recommendedName>
</protein>
<comment type="caution">
    <text evidence="2">The sequence shown here is derived from an EMBL/GenBank/DDBJ whole genome shotgun (WGS) entry which is preliminary data.</text>
</comment>
<evidence type="ECO:0008006" key="4">
    <source>
        <dbReference type="Google" id="ProtNLM"/>
    </source>
</evidence>
<organism evidence="2 3">
    <name type="scientific">Actinidia rufa</name>
    <dbReference type="NCBI Taxonomy" id="165716"/>
    <lineage>
        <taxon>Eukaryota</taxon>
        <taxon>Viridiplantae</taxon>
        <taxon>Streptophyta</taxon>
        <taxon>Embryophyta</taxon>
        <taxon>Tracheophyta</taxon>
        <taxon>Spermatophyta</taxon>
        <taxon>Magnoliopsida</taxon>
        <taxon>eudicotyledons</taxon>
        <taxon>Gunneridae</taxon>
        <taxon>Pentapetalae</taxon>
        <taxon>asterids</taxon>
        <taxon>Ericales</taxon>
        <taxon>Actinidiaceae</taxon>
        <taxon>Actinidia</taxon>
    </lineage>
</organism>
<accession>A0A7J0DQ78</accession>
<name>A0A7J0DQ78_9ERIC</name>
<dbReference type="EMBL" id="BJWL01000319">
    <property type="protein sequence ID" value="GFS38899.1"/>
    <property type="molecule type" value="Genomic_DNA"/>
</dbReference>
<proteinExistence type="predicted"/>
<sequence length="174" mass="19205">MGQLKPDPSPSYFQQASEPQPQEYHYEQQATDEIPPPGYEPYNDESSYPPPETNPKQPPQQQYPPRTPPRTYPPQSVVQFPPPQQGYTAPGPAVQFPPRSPFSGAQQPQMGTRMNYVGMGAQPASGVPVMNNEFPKIGTEGWSTDLFGCIENPENGDSLSLSTHIMKSTQINSL</sequence>
<evidence type="ECO:0000313" key="3">
    <source>
        <dbReference type="Proteomes" id="UP000585474"/>
    </source>
</evidence>
<evidence type="ECO:0000256" key="1">
    <source>
        <dbReference type="SAM" id="MobiDB-lite"/>
    </source>
</evidence>
<feature type="compositionally biased region" description="Low complexity" evidence="1">
    <location>
        <begin position="18"/>
        <end position="29"/>
    </location>
</feature>